<proteinExistence type="predicted"/>
<reference evidence="3" key="1">
    <citation type="submission" date="2023-06" db="EMBL/GenBank/DDBJ databases">
        <authorList>
            <person name="Kurt Z."/>
        </authorList>
    </citation>
    <scope>NUCLEOTIDE SEQUENCE</scope>
</reference>
<protein>
    <submittedName>
        <fullName evidence="3">Leucine-rich repeat domain-containing protein</fullName>
    </submittedName>
    <submittedName>
        <fullName evidence="4">Leucine-rich_repeat domain-containing protein</fullName>
    </submittedName>
</protein>
<dbReference type="AlphaFoldDB" id="A0AA86NE05"/>
<dbReference type="EMBL" id="CAXDID020000504">
    <property type="protein sequence ID" value="CAL6097929.1"/>
    <property type="molecule type" value="Genomic_DNA"/>
</dbReference>
<dbReference type="SUPFAM" id="SSF52058">
    <property type="entry name" value="L domain-like"/>
    <property type="match status" value="1"/>
</dbReference>
<name>A0AA86NE05_9EUKA</name>
<dbReference type="InterPro" id="IPR003591">
    <property type="entry name" value="Leu-rich_rpt_typical-subtyp"/>
</dbReference>
<dbReference type="InterPro" id="IPR025875">
    <property type="entry name" value="Leu-rich_rpt_4"/>
</dbReference>
<dbReference type="PANTHER" id="PTHR45712">
    <property type="entry name" value="AGAP008170-PA"/>
    <property type="match status" value="1"/>
</dbReference>
<dbReference type="InterPro" id="IPR050333">
    <property type="entry name" value="SLRP"/>
</dbReference>
<dbReference type="Proteomes" id="UP001642409">
    <property type="component" value="Unassembled WGS sequence"/>
</dbReference>
<dbReference type="InterPro" id="IPR001611">
    <property type="entry name" value="Leu-rich_rpt"/>
</dbReference>
<comment type="caution">
    <text evidence="3">The sequence shown here is derived from an EMBL/GenBank/DDBJ whole genome shotgun (WGS) entry which is preliminary data.</text>
</comment>
<keyword evidence="1" id="KW-0433">Leucine-rich repeat</keyword>
<reference evidence="4 5" key="2">
    <citation type="submission" date="2024-07" db="EMBL/GenBank/DDBJ databases">
        <authorList>
            <person name="Akdeniz Z."/>
        </authorList>
    </citation>
    <scope>NUCLEOTIDE SEQUENCE [LARGE SCALE GENOMIC DNA]</scope>
</reference>
<organism evidence="3">
    <name type="scientific">Hexamita inflata</name>
    <dbReference type="NCBI Taxonomy" id="28002"/>
    <lineage>
        <taxon>Eukaryota</taxon>
        <taxon>Metamonada</taxon>
        <taxon>Diplomonadida</taxon>
        <taxon>Hexamitidae</taxon>
        <taxon>Hexamitinae</taxon>
        <taxon>Hexamita</taxon>
    </lineage>
</organism>
<evidence type="ECO:0000313" key="3">
    <source>
        <dbReference type="EMBL" id="CAI9918032.1"/>
    </source>
</evidence>
<evidence type="ECO:0000256" key="1">
    <source>
        <dbReference type="ARBA" id="ARBA00022614"/>
    </source>
</evidence>
<dbReference type="PANTHER" id="PTHR45712:SF22">
    <property type="entry name" value="INSULIN-LIKE GROWTH FACTOR-BINDING PROTEIN COMPLEX ACID LABILE SUBUNIT"/>
    <property type="match status" value="1"/>
</dbReference>
<sequence>MKKFFYNQKMIMKYRKDVIANNLSIFNDESLTDIEFVENLGVTQLLIKWCSGIMINNVPQNMAELTISNCALQSIDNIGDLAQLQLLDLSKNNILRVEVLTKLNKLKTLVLNDNININLQQVGQLVQLRELSLDSIGFSEIQFLDKLTNLQFLSMNQNKITNISSISQLKQLEKLYLSENQISEISSLKTLKKLTTLILNKNIIYNFDLYNLTSLISLELNDNFLTNLHPISSLKNLQVLLLDNNNITEIYPLRNLTSLYKLNLKNNRITDLYCLKNLIHLRSLCLNKNRVINIQPLLQLNFDFLYLQHNYIQQFYKLQVENIFQDDQENAPAELKLLNSKIEAIHDVSLLQNKQCQMNNKQLFQQQIAKIGIYLQGVQNTMIQLSSIFAMSFQEEIPSQ</sequence>
<dbReference type="Pfam" id="PF12799">
    <property type="entry name" value="LRR_4"/>
    <property type="match status" value="1"/>
</dbReference>
<accession>A0AA86NE05</accession>
<dbReference type="InterPro" id="IPR032675">
    <property type="entry name" value="LRR_dom_sf"/>
</dbReference>
<keyword evidence="5" id="KW-1185">Reference proteome</keyword>
<dbReference type="GO" id="GO:0005615">
    <property type="term" value="C:extracellular space"/>
    <property type="evidence" value="ECO:0007669"/>
    <property type="project" value="TreeGrafter"/>
</dbReference>
<gene>
    <name evidence="3" type="ORF">HINF_LOCUS5677</name>
    <name evidence="4" type="ORF">HINF_LOCUS69365</name>
</gene>
<dbReference type="SMART" id="SM00369">
    <property type="entry name" value="LRR_TYP"/>
    <property type="match status" value="6"/>
</dbReference>
<keyword evidence="2" id="KW-0677">Repeat</keyword>
<evidence type="ECO:0000313" key="5">
    <source>
        <dbReference type="Proteomes" id="UP001642409"/>
    </source>
</evidence>
<evidence type="ECO:0000313" key="4">
    <source>
        <dbReference type="EMBL" id="CAL6097929.1"/>
    </source>
</evidence>
<dbReference type="PROSITE" id="PS51450">
    <property type="entry name" value="LRR"/>
    <property type="match status" value="7"/>
</dbReference>
<dbReference type="SMART" id="SM00365">
    <property type="entry name" value="LRR_SD22"/>
    <property type="match status" value="6"/>
</dbReference>
<dbReference type="EMBL" id="CATOUU010000147">
    <property type="protein sequence ID" value="CAI9918032.1"/>
    <property type="molecule type" value="Genomic_DNA"/>
</dbReference>
<dbReference type="Gene3D" id="3.80.10.10">
    <property type="entry name" value="Ribonuclease Inhibitor"/>
    <property type="match status" value="1"/>
</dbReference>
<evidence type="ECO:0000256" key="2">
    <source>
        <dbReference type="ARBA" id="ARBA00022737"/>
    </source>
</evidence>